<evidence type="ECO:0000313" key="3">
    <source>
        <dbReference type="Proteomes" id="UP000054217"/>
    </source>
</evidence>
<dbReference type="Proteomes" id="UP000054217">
    <property type="component" value="Unassembled WGS sequence"/>
</dbReference>
<keyword evidence="3" id="KW-1185">Reference proteome</keyword>
<dbReference type="EMBL" id="KN831989">
    <property type="protein sequence ID" value="KIO01298.1"/>
    <property type="molecule type" value="Genomic_DNA"/>
</dbReference>
<reference evidence="2 3" key="1">
    <citation type="submission" date="2014-04" db="EMBL/GenBank/DDBJ databases">
        <authorList>
            <consortium name="DOE Joint Genome Institute"/>
            <person name="Kuo A."/>
            <person name="Kohler A."/>
            <person name="Costa M.D."/>
            <person name="Nagy L.G."/>
            <person name="Floudas D."/>
            <person name="Copeland A."/>
            <person name="Barry K.W."/>
            <person name="Cichocki N."/>
            <person name="Veneault-Fourrey C."/>
            <person name="LaButti K."/>
            <person name="Lindquist E.A."/>
            <person name="Lipzen A."/>
            <person name="Lundell T."/>
            <person name="Morin E."/>
            <person name="Murat C."/>
            <person name="Sun H."/>
            <person name="Tunlid A."/>
            <person name="Henrissat B."/>
            <person name="Grigoriev I.V."/>
            <person name="Hibbett D.S."/>
            <person name="Martin F."/>
            <person name="Nordberg H.P."/>
            <person name="Cantor M.N."/>
            <person name="Hua S.X."/>
        </authorList>
    </citation>
    <scope>NUCLEOTIDE SEQUENCE [LARGE SCALE GENOMIC DNA]</scope>
    <source>
        <strain evidence="2 3">Marx 270</strain>
    </source>
</reference>
<name>A0A0C3IWU8_PISTI</name>
<evidence type="ECO:0000313" key="2">
    <source>
        <dbReference type="EMBL" id="KIO01298.1"/>
    </source>
</evidence>
<keyword evidence="1" id="KW-0812">Transmembrane</keyword>
<feature type="transmembrane region" description="Helical" evidence="1">
    <location>
        <begin position="36"/>
        <end position="54"/>
    </location>
</feature>
<keyword evidence="1" id="KW-1133">Transmembrane helix</keyword>
<protein>
    <submittedName>
        <fullName evidence="2">Uncharacterized protein</fullName>
    </submittedName>
</protein>
<dbReference type="InParanoid" id="A0A0C3IWU8"/>
<evidence type="ECO:0000256" key="1">
    <source>
        <dbReference type="SAM" id="Phobius"/>
    </source>
</evidence>
<organism evidence="2 3">
    <name type="scientific">Pisolithus tinctorius Marx 270</name>
    <dbReference type="NCBI Taxonomy" id="870435"/>
    <lineage>
        <taxon>Eukaryota</taxon>
        <taxon>Fungi</taxon>
        <taxon>Dikarya</taxon>
        <taxon>Basidiomycota</taxon>
        <taxon>Agaricomycotina</taxon>
        <taxon>Agaricomycetes</taxon>
        <taxon>Agaricomycetidae</taxon>
        <taxon>Boletales</taxon>
        <taxon>Sclerodermatineae</taxon>
        <taxon>Pisolithaceae</taxon>
        <taxon>Pisolithus</taxon>
    </lineage>
</organism>
<proteinExistence type="predicted"/>
<dbReference type="HOGENOM" id="CLU_2923652_0_0_1"/>
<reference evidence="3" key="2">
    <citation type="submission" date="2015-01" db="EMBL/GenBank/DDBJ databases">
        <title>Evolutionary Origins and Diversification of the Mycorrhizal Mutualists.</title>
        <authorList>
            <consortium name="DOE Joint Genome Institute"/>
            <consortium name="Mycorrhizal Genomics Consortium"/>
            <person name="Kohler A."/>
            <person name="Kuo A."/>
            <person name="Nagy L.G."/>
            <person name="Floudas D."/>
            <person name="Copeland A."/>
            <person name="Barry K.W."/>
            <person name="Cichocki N."/>
            <person name="Veneault-Fourrey C."/>
            <person name="LaButti K."/>
            <person name="Lindquist E.A."/>
            <person name="Lipzen A."/>
            <person name="Lundell T."/>
            <person name="Morin E."/>
            <person name="Murat C."/>
            <person name="Riley R."/>
            <person name="Ohm R."/>
            <person name="Sun H."/>
            <person name="Tunlid A."/>
            <person name="Henrissat B."/>
            <person name="Grigoriev I.V."/>
            <person name="Hibbett D.S."/>
            <person name="Martin F."/>
        </authorList>
    </citation>
    <scope>NUCLEOTIDE SEQUENCE [LARGE SCALE GENOMIC DNA]</scope>
    <source>
        <strain evidence="3">Marx 270</strain>
    </source>
</reference>
<dbReference type="AlphaFoldDB" id="A0A0C3IWU8"/>
<accession>A0A0C3IWU8</accession>
<sequence length="61" mass="7000">MSAVYEPSLLRLLSDLCYSPTGLSGPFSEGHRLDYFLFWMFCVTRSYVLCLPFIHCPGNFT</sequence>
<gene>
    <name evidence="2" type="ORF">M404DRAFT_28838</name>
</gene>
<keyword evidence="1" id="KW-0472">Membrane</keyword>